<reference evidence="6" key="2">
    <citation type="submission" date="2020-07" db="EMBL/GenBank/DDBJ databases">
        <title>Metabolic diversity and evolutionary history of the archaeal phylum ###Micrarchaeota### uncovered from a freshwater lake metagenome.</title>
        <authorList>
            <person name="Kadnikov V.V."/>
            <person name="Savvichev A.S."/>
            <person name="Mardanov A.V."/>
            <person name="Beletsky A.V."/>
            <person name="Chupakov A.V."/>
            <person name="Kokryatskaya N.M."/>
            <person name="Pimenov N.V."/>
            <person name="Ravin N.V."/>
        </authorList>
    </citation>
    <scope>NUCLEOTIDE SEQUENCE [LARGE SCALE GENOMIC DNA]</scope>
</reference>
<dbReference type="InterPro" id="IPR007569">
    <property type="entry name" value="DUF559"/>
</dbReference>
<evidence type="ECO:0000256" key="1">
    <source>
        <dbReference type="SAM" id="MobiDB-lite"/>
    </source>
</evidence>
<dbReference type="Pfam" id="PF07460">
    <property type="entry name" value="NUMOD3"/>
    <property type="match status" value="1"/>
</dbReference>
<evidence type="ECO:0000259" key="2">
    <source>
        <dbReference type="SMART" id="SM00496"/>
    </source>
</evidence>
<dbReference type="KEGG" id="flt:Sv326_0400"/>
<feature type="domain" description="Nuclease associated modular" evidence="2">
    <location>
        <begin position="46"/>
        <end position="62"/>
    </location>
</feature>
<dbReference type="Gene3D" id="3.40.960.10">
    <property type="entry name" value="VSR Endonuclease"/>
    <property type="match status" value="1"/>
</dbReference>
<evidence type="ECO:0000313" key="4">
    <source>
        <dbReference type="EMBL" id="QLJ52575.1"/>
    </source>
</evidence>
<protein>
    <submittedName>
        <fullName evidence="5">Very-short-patch-repair endonuclease</fullName>
    </submittedName>
</protein>
<dbReference type="KEGG" id="flt:Sv326_0363"/>
<feature type="domain" description="Nuclease associated modular" evidence="2">
    <location>
        <begin position="22"/>
        <end position="38"/>
    </location>
</feature>
<dbReference type="SUPFAM" id="SSF52980">
    <property type="entry name" value="Restriction endonuclease-like"/>
    <property type="match status" value="1"/>
</dbReference>
<dbReference type="KEGG" id="flt:Sv326_0437"/>
<dbReference type="GO" id="GO:0004519">
    <property type="term" value="F:endonuclease activity"/>
    <property type="evidence" value="ECO:0007669"/>
    <property type="project" value="UniProtKB-KW"/>
</dbReference>
<dbReference type="GO" id="GO:0003677">
    <property type="term" value="F:DNA binding"/>
    <property type="evidence" value="ECO:0007669"/>
    <property type="project" value="InterPro"/>
</dbReference>
<feature type="region of interest" description="Disordered" evidence="1">
    <location>
        <begin position="1"/>
        <end position="25"/>
    </location>
</feature>
<keyword evidence="5" id="KW-0378">Hydrolase</keyword>
<evidence type="ECO:0000313" key="5">
    <source>
        <dbReference type="EMBL" id="QLJ52612.1"/>
    </source>
</evidence>
<dbReference type="Proteomes" id="UP000510821">
    <property type="component" value="Chromosome"/>
</dbReference>
<dbReference type="InterPro" id="IPR003611">
    <property type="entry name" value="NUMOD3"/>
</dbReference>
<dbReference type="EMBL" id="CP058998">
    <property type="protein sequence ID" value="QLJ52575.1"/>
    <property type="molecule type" value="Genomic_DNA"/>
</dbReference>
<sequence length="205" mass="24254">MPAPKDLTKKEEWKKHLSESHKGYQLSEETKIKISEANKGHKGYWLGKKMNEEIKRKMSETRKGKKINHPISKRLQEKMTKSKQTLEYRELRSKIRLNIILPVKDTSIERKMQDEFSSREIGYCKHIPVCGICQPDITFPDKKIAVFCDGDYWHNLSNYKIRDAKQNEILKNAGWLVLRYWEHEINANVEAIVDEIEEILMRVRA</sequence>
<evidence type="ECO:0000313" key="6">
    <source>
        <dbReference type="Proteomes" id="UP000510821"/>
    </source>
</evidence>
<proteinExistence type="predicted"/>
<reference evidence="5" key="1">
    <citation type="journal article" date="2020" name="Appl. Environ. Microbiol.">
        <title>Metabolic Diversity and Evolutionary History of the Archaeal Phylum 'Candidatus Micrarchaeota' Uncovered from a Freshwater Lake Metagenome.</title>
        <authorList>
            <person name="Kadnikov V.V."/>
            <person name="Savvichev A.S."/>
            <person name="Mardanov A.V."/>
            <person name="Beletsky A.V."/>
            <person name="Chupakov A.V."/>
            <person name="Kokryatskaya N.M."/>
            <person name="Pimenov N.V."/>
            <person name="Ravin N.V."/>
        </authorList>
    </citation>
    <scope>NUCLEOTIDE SEQUENCE</scope>
    <source>
        <strain evidence="5">Sv326</strain>
    </source>
</reference>
<evidence type="ECO:0000313" key="3">
    <source>
        <dbReference type="EMBL" id="QLJ52538.1"/>
    </source>
</evidence>
<name>A0A7D5XH95_FERL1</name>
<dbReference type="AlphaFoldDB" id="A0A7D5XH95"/>
<dbReference type="InterPro" id="IPR011335">
    <property type="entry name" value="Restrct_endonuc-II-like"/>
</dbReference>
<organism evidence="5 6">
    <name type="scientific">Fermentimicrarchaeum limneticum</name>
    <dbReference type="NCBI Taxonomy" id="2795018"/>
    <lineage>
        <taxon>Archaea</taxon>
        <taxon>Candidatus Micrarchaeota</taxon>
        <taxon>Candidatus Fermentimicrarchaeales</taxon>
        <taxon>Candidatus Fermentimicrarchaeaceae</taxon>
        <taxon>Candidatus Fermentimicrarchaeum</taxon>
    </lineage>
</organism>
<accession>A0A7D5XH95</accession>
<dbReference type="SUPFAM" id="SSF64496">
    <property type="entry name" value="DNA-binding domain of intron-encoded endonucleases"/>
    <property type="match status" value="1"/>
</dbReference>
<gene>
    <name evidence="3" type="ORF">Sv326_0363</name>
    <name evidence="4" type="ORF">Sv326_0400</name>
    <name evidence="5" type="ORF">Sv326_0437</name>
</gene>
<dbReference type="EMBL" id="CP058998">
    <property type="protein sequence ID" value="QLJ52538.1"/>
    <property type="molecule type" value="Genomic_DNA"/>
</dbReference>
<dbReference type="EMBL" id="CP058998">
    <property type="protein sequence ID" value="QLJ52612.1"/>
    <property type="molecule type" value="Genomic_DNA"/>
</dbReference>
<dbReference type="Pfam" id="PF04480">
    <property type="entry name" value="DUF559"/>
    <property type="match status" value="1"/>
</dbReference>
<keyword evidence="5" id="KW-0255">Endonuclease</keyword>
<dbReference type="SMART" id="SM00496">
    <property type="entry name" value="IENR2"/>
    <property type="match status" value="2"/>
</dbReference>
<keyword evidence="5" id="KW-0540">Nuclease</keyword>